<accession>A0A7Y0Q775</accession>
<proteinExistence type="predicted"/>
<reference evidence="1 2" key="1">
    <citation type="submission" date="2020-04" db="EMBL/GenBank/DDBJ databases">
        <title>Thalassotalea sp. M1531, isolated from the surface of marine red alga.</title>
        <authorList>
            <person name="Pang L."/>
            <person name="Lu D.-C."/>
        </authorList>
    </citation>
    <scope>NUCLEOTIDE SEQUENCE [LARGE SCALE GENOMIC DNA]</scope>
    <source>
        <strain evidence="1 2">M1531</strain>
    </source>
</reference>
<dbReference type="Proteomes" id="UP000568664">
    <property type="component" value="Unassembled WGS sequence"/>
</dbReference>
<name>A0A7Y0Q775_9GAMM</name>
<evidence type="ECO:0008006" key="3">
    <source>
        <dbReference type="Google" id="ProtNLM"/>
    </source>
</evidence>
<dbReference type="SUPFAM" id="SSF53850">
    <property type="entry name" value="Periplasmic binding protein-like II"/>
    <property type="match status" value="1"/>
</dbReference>
<organism evidence="1 2">
    <name type="scientific">Thalassotalea algicola</name>
    <dbReference type="NCBI Taxonomy" id="2716224"/>
    <lineage>
        <taxon>Bacteria</taxon>
        <taxon>Pseudomonadati</taxon>
        <taxon>Pseudomonadota</taxon>
        <taxon>Gammaproteobacteria</taxon>
        <taxon>Alteromonadales</taxon>
        <taxon>Colwelliaceae</taxon>
        <taxon>Thalassotalea</taxon>
    </lineage>
</organism>
<evidence type="ECO:0000313" key="2">
    <source>
        <dbReference type="Proteomes" id="UP000568664"/>
    </source>
</evidence>
<sequence>MLIIRKLILLLVFGCFCQLALGQQVVRYNISLKFTDSKQSYYIDLLELALKNTVEEFGAYKLEPVVIEMPQGRTAIMVEKSDLIDVTWRMTSQELEQSLSAIYWPLLKGLMGYRVFIIGKDKQEQFSQISVEEQLKILIAGQGSDWPDADILQANGYNLMRSPASGLLNMLEKGRLDYFPRALHEPWVEIAERDQFSVEKHIMLRYPAPMFFFVNKENHLLRDRLSLGLQRAFEQGDFEKLFQHHPITKNVLERAKIDERIVFELTNPLLSERALASIEKIQPYITH</sequence>
<evidence type="ECO:0000313" key="1">
    <source>
        <dbReference type="EMBL" id="NMP31896.1"/>
    </source>
</evidence>
<dbReference type="AlphaFoldDB" id="A0A7Y0Q775"/>
<gene>
    <name evidence="1" type="ORF">HII17_09990</name>
</gene>
<protein>
    <recommendedName>
        <fullName evidence="3">Amino acid ABC transporter substrate-binding protein</fullName>
    </recommendedName>
</protein>
<dbReference type="RefSeq" id="WP_169075228.1">
    <property type="nucleotide sequence ID" value="NZ_JABBXH010000003.1"/>
</dbReference>
<comment type="caution">
    <text evidence="1">The sequence shown here is derived from an EMBL/GenBank/DDBJ whole genome shotgun (WGS) entry which is preliminary data.</text>
</comment>
<dbReference type="EMBL" id="JABBXH010000003">
    <property type="protein sequence ID" value="NMP31896.1"/>
    <property type="molecule type" value="Genomic_DNA"/>
</dbReference>
<keyword evidence="2" id="KW-1185">Reference proteome</keyword>